<keyword evidence="1" id="KW-0472">Membrane</keyword>
<keyword evidence="1" id="KW-0812">Transmembrane</keyword>
<gene>
    <name evidence="2" type="ORF">SCMU_37070</name>
</gene>
<dbReference type="EMBL" id="AP024525">
    <property type="protein sequence ID" value="BCT77865.1"/>
    <property type="molecule type" value="Genomic_DNA"/>
</dbReference>
<accession>A0ABM7PZX3</accession>
<organism evidence="2 3">
    <name type="scientific">Sinomonas cyclohexanicum</name>
    <name type="common">Corynebacterium cyclohexanicum</name>
    <dbReference type="NCBI Taxonomy" id="322009"/>
    <lineage>
        <taxon>Bacteria</taxon>
        <taxon>Bacillati</taxon>
        <taxon>Actinomycetota</taxon>
        <taxon>Actinomycetes</taxon>
        <taxon>Micrococcales</taxon>
        <taxon>Micrococcaceae</taxon>
        <taxon>Sinomonas</taxon>
    </lineage>
</organism>
<protein>
    <submittedName>
        <fullName evidence="2">Uncharacterized protein</fullName>
    </submittedName>
</protein>
<feature type="transmembrane region" description="Helical" evidence="1">
    <location>
        <begin position="6"/>
        <end position="34"/>
    </location>
</feature>
<name>A0ABM7PZX3_SINCY</name>
<reference evidence="2 3" key="1">
    <citation type="journal article" date="2021" name="J. Biosci. Bioeng.">
        <title>Identification and characterization of a chc gene cluster responsible for the aromatization pathway of cyclohexanecarboxylate degradation in Sinomonas cyclohexanicum ATCC 51369.</title>
        <authorList>
            <person name="Yamamoto T."/>
            <person name="Hasegawa Y."/>
            <person name="Lau P.C.K."/>
            <person name="Iwaki H."/>
        </authorList>
    </citation>
    <scope>NUCLEOTIDE SEQUENCE [LARGE SCALE GENOMIC DNA]</scope>
    <source>
        <strain evidence="2 3">ATCC 51369</strain>
    </source>
</reference>
<proteinExistence type="predicted"/>
<evidence type="ECO:0000313" key="2">
    <source>
        <dbReference type="EMBL" id="BCT77865.1"/>
    </source>
</evidence>
<evidence type="ECO:0000256" key="1">
    <source>
        <dbReference type="SAM" id="Phobius"/>
    </source>
</evidence>
<sequence>MLAGGGAGISVGALVAVAVALYIVLVALYIMLVVRRRKK</sequence>
<dbReference type="Proteomes" id="UP001319861">
    <property type="component" value="Chromosome"/>
</dbReference>
<keyword evidence="1" id="KW-1133">Transmembrane helix</keyword>
<evidence type="ECO:0000313" key="3">
    <source>
        <dbReference type="Proteomes" id="UP001319861"/>
    </source>
</evidence>
<keyword evidence="3" id="KW-1185">Reference proteome</keyword>